<dbReference type="GO" id="GO:0000981">
    <property type="term" value="F:DNA-binding transcription factor activity, RNA polymerase II-specific"/>
    <property type="evidence" value="ECO:0007669"/>
    <property type="project" value="TreeGrafter"/>
</dbReference>
<dbReference type="InterPro" id="IPR036236">
    <property type="entry name" value="Znf_C2H2_sf"/>
</dbReference>
<dbReference type="InterPro" id="IPR013087">
    <property type="entry name" value="Znf_C2H2_type"/>
</dbReference>
<dbReference type="PROSITE" id="PS50157">
    <property type="entry name" value="ZINC_FINGER_C2H2_2"/>
    <property type="match status" value="4"/>
</dbReference>
<dbReference type="PROSITE" id="PS00028">
    <property type="entry name" value="ZINC_FINGER_C2H2_1"/>
    <property type="match status" value="4"/>
</dbReference>
<feature type="domain" description="C2H2-type" evidence="6">
    <location>
        <begin position="62"/>
        <end position="90"/>
    </location>
</feature>
<sequence>MNFDDSSIDSLIERVWIENIDGYHQKALEEWGHPLAKLNILDAPYEPSNILKNNSGLKILWVGCDMCHQRFKDHGNLFRHKARIHQCDQPCSYCRKPIDNYDEFLDHLKTSHNVPYRCSSCSAVFDERRLLEAHYDLTHGDGLAKFCFRCGKLFSTLQSYNRHCQFVHEQPKPVPKHSCKYCNQSFATVQALKIHSTRKHTG</sequence>
<keyword evidence="2" id="KW-0677">Repeat</keyword>
<keyword evidence="1" id="KW-0479">Metal-binding</keyword>
<evidence type="ECO:0000259" key="6">
    <source>
        <dbReference type="PROSITE" id="PS50157"/>
    </source>
</evidence>
<dbReference type="PANTHER" id="PTHR24379">
    <property type="entry name" value="KRAB AND ZINC FINGER DOMAIN-CONTAINING"/>
    <property type="match status" value="1"/>
</dbReference>
<dbReference type="Gene3D" id="3.30.160.60">
    <property type="entry name" value="Classic Zinc Finger"/>
    <property type="match status" value="2"/>
</dbReference>
<evidence type="ECO:0000256" key="5">
    <source>
        <dbReference type="PROSITE-ProRule" id="PRU00042"/>
    </source>
</evidence>
<dbReference type="PANTHER" id="PTHR24379:SF133">
    <property type="entry name" value="ZFP617 PROTEIN-RELATED"/>
    <property type="match status" value="1"/>
</dbReference>
<accession>A0A564ZA76</accession>
<name>A0A564ZA76_HYMDI</name>
<evidence type="ECO:0000256" key="2">
    <source>
        <dbReference type="ARBA" id="ARBA00022737"/>
    </source>
</evidence>
<reference evidence="7 8" key="1">
    <citation type="submission" date="2019-07" db="EMBL/GenBank/DDBJ databases">
        <authorList>
            <person name="Jastrzebski P J."/>
            <person name="Paukszto L."/>
            <person name="Jastrzebski P J."/>
        </authorList>
    </citation>
    <scope>NUCLEOTIDE SEQUENCE [LARGE SCALE GENOMIC DNA]</scope>
    <source>
        <strain evidence="7 8">WMS-il1</strain>
    </source>
</reference>
<dbReference type="Proteomes" id="UP000321570">
    <property type="component" value="Unassembled WGS sequence"/>
</dbReference>
<organism evidence="7 8">
    <name type="scientific">Hymenolepis diminuta</name>
    <name type="common">Rat tapeworm</name>
    <dbReference type="NCBI Taxonomy" id="6216"/>
    <lineage>
        <taxon>Eukaryota</taxon>
        <taxon>Metazoa</taxon>
        <taxon>Spiralia</taxon>
        <taxon>Lophotrochozoa</taxon>
        <taxon>Platyhelminthes</taxon>
        <taxon>Cestoda</taxon>
        <taxon>Eucestoda</taxon>
        <taxon>Cyclophyllidea</taxon>
        <taxon>Hymenolepididae</taxon>
        <taxon>Hymenolepis</taxon>
    </lineage>
</organism>
<proteinExistence type="predicted"/>
<evidence type="ECO:0000256" key="3">
    <source>
        <dbReference type="ARBA" id="ARBA00022771"/>
    </source>
</evidence>
<feature type="domain" description="C2H2-type" evidence="6">
    <location>
        <begin position="116"/>
        <end position="139"/>
    </location>
</feature>
<keyword evidence="8" id="KW-1185">Reference proteome</keyword>
<dbReference type="GO" id="GO:0008270">
    <property type="term" value="F:zinc ion binding"/>
    <property type="evidence" value="ECO:0007669"/>
    <property type="project" value="UniProtKB-KW"/>
</dbReference>
<dbReference type="AlphaFoldDB" id="A0A564ZA76"/>
<dbReference type="SMART" id="SM00355">
    <property type="entry name" value="ZnF_C2H2"/>
    <property type="match status" value="5"/>
</dbReference>
<protein>
    <recommendedName>
        <fullName evidence="6">C2H2-type domain-containing protein</fullName>
    </recommendedName>
</protein>
<keyword evidence="3 5" id="KW-0863">Zinc-finger</keyword>
<evidence type="ECO:0000313" key="8">
    <source>
        <dbReference type="Proteomes" id="UP000321570"/>
    </source>
</evidence>
<dbReference type="GO" id="GO:0005634">
    <property type="term" value="C:nucleus"/>
    <property type="evidence" value="ECO:0007669"/>
    <property type="project" value="TreeGrafter"/>
</dbReference>
<evidence type="ECO:0000256" key="4">
    <source>
        <dbReference type="ARBA" id="ARBA00022833"/>
    </source>
</evidence>
<feature type="domain" description="C2H2-type" evidence="6">
    <location>
        <begin position="177"/>
        <end position="202"/>
    </location>
</feature>
<keyword evidence="4" id="KW-0862">Zinc</keyword>
<dbReference type="EMBL" id="CABIJS010000697">
    <property type="protein sequence ID" value="VUZ55943.1"/>
    <property type="molecule type" value="Genomic_DNA"/>
</dbReference>
<evidence type="ECO:0000256" key="1">
    <source>
        <dbReference type="ARBA" id="ARBA00022723"/>
    </source>
</evidence>
<evidence type="ECO:0000313" key="7">
    <source>
        <dbReference type="EMBL" id="VUZ55943.1"/>
    </source>
</evidence>
<gene>
    <name evidence="7" type="ORF">WMSIL1_LOCUS13604</name>
</gene>
<dbReference type="GO" id="GO:0000977">
    <property type="term" value="F:RNA polymerase II transcription regulatory region sequence-specific DNA binding"/>
    <property type="evidence" value="ECO:0007669"/>
    <property type="project" value="TreeGrafter"/>
</dbReference>
<feature type="domain" description="C2H2-type" evidence="6">
    <location>
        <begin position="145"/>
        <end position="173"/>
    </location>
</feature>
<dbReference type="SUPFAM" id="SSF57667">
    <property type="entry name" value="beta-beta-alpha zinc fingers"/>
    <property type="match status" value="1"/>
</dbReference>